<evidence type="ECO:0000256" key="5">
    <source>
        <dbReference type="HAMAP-Rule" id="MF_01333"/>
    </source>
</evidence>
<evidence type="ECO:0000256" key="3">
    <source>
        <dbReference type="ARBA" id="ARBA00023274"/>
    </source>
</evidence>
<protein>
    <recommendedName>
        <fullName evidence="4 5">Large ribosomal subunit protein uL5</fullName>
    </recommendedName>
</protein>
<dbReference type="GO" id="GO:0006412">
    <property type="term" value="P:translation"/>
    <property type="evidence" value="ECO:0007669"/>
    <property type="project" value="UniProtKB-UniRule"/>
</dbReference>
<dbReference type="SUPFAM" id="SSF55282">
    <property type="entry name" value="RL5-like"/>
    <property type="match status" value="1"/>
</dbReference>
<dbReference type="InterPro" id="IPR022803">
    <property type="entry name" value="Ribosomal_uL5_dom_sf"/>
</dbReference>
<dbReference type="HAMAP" id="MF_01333_B">
    <property type="entry name" value="Ribosomal_uL5_B"/>
    <property type="match status" value="1"/>
</dbReference>
<dbReference type="InterPro" id="IPR020930">
    <property type="entry name" value="Ribosomal_uL5_bac-type"/>
</dbReference>
<dbReference type="GO" id="GO:0019843">
    <property type="term" value="F:rRNA binding"/>
    <property type="evidence" value="ECO:0007669"/>
    <property type="project" value="UniProtKB-UniRule"/>
</dbReference>
<accession>A0A1G2HIR2</accession>
<evidence type="ECO:0000256" key="2">
    <source>
        <dbReference type="ARBA" id="ARBA00022980"/>
    </source>
</evidence>
<comment type="subunit">
    <text evidence="5">Part of the 50S ribosomal subunit; part of the 5S rRNA/L5/L18/L25 subcomplex. Contacts the 5S rRNA and the P site tRNA. Forms a bridge to the 30S subunit in the 70S ribosome.</text>
</comment>
<evidence type="ECO:0000256" key="6">
    <source>
        <dbReference type="RuleBase" id="RU003930"/>
    </source>
</evidence>
<comment type="similarity">
    <text evidence="1 5 6">Belongs to the universal ribosomal protein uL5 family.</text>
</comment>
<dbReference type="GO" id="GO:0005840">
    <property type="term" value="C:ribosome"/>
    <property type="evidence" value="ECO:0007669"/>
    <property type="project" value="UniProtKB-KW"/>
</dbReference>
<dbReference type="GO" id="GO:0003735">
    <property type="term" value="F:structural constituent of ribosome"/>
    <property type="evidence" value="ECO:0007669"/>
    <property type="project" value="InterPro"/>
</dbReference>
<comment type="function">
    <text evidence="5">This is 1 of the proteins that bind and probably mediate the attachment of the 5S RNA into the large ribosomal subunit, where it forms part of the central protuberance. In the 70S ribosome it contacts protein S13 of the 30S subunit (bridge B1b), connecting the 2 subunits; this bridge is implicated in subunit movement. Contacts the P site tRNA; the 5S rRNA and some of its associated proteins might help stabilize positioning of ribosome-bound tRNAs.</text>
</comment>
<evidence type="ECO:0000256" key="1">
    <source>
        <dbReference type="ARBA" id="ARBA00008553"/>
    </source>
</evidence>
<keyword evidence="3 5" id="KW-0687">Ribonucleoprotein</keyword>
<dbReference type="Gene3D" id="3.30.1440.10">
    <property type="match status" value="1"/>
</dbReference>
<gene>
    <name evidence="5" type="primary">rplE</name>
    <name evidence="9" type="ORF">A2639_00970</name>
</gene>
<dbReference type="PANTHER" id="PTHR11994">
    <property type="entry name" value="60S RIBOSOMAL PROTEIN L11-RELATED"/>
    <property type="match status" value="1"/>
</dbReference>
<dbReference type="FunFam" id="3.30.1440.10:FF:000001">
    <property type="entry name" value="50S ribosomal protein L5"/>
    <property type="match status" value="1"/>
</dbReference>
<proteinExistence type="inferred from homology"/>
<evidence type="ECO:0000259" key="7">
    <source>
        <dbReference type="Pfam" id="PF00281"/>
    </source>
</evidence>
<keyword evidence="2 5" id="KW-0689">Ribosomal protein</keyword>
<dbReference type="InterPro" id="IPR031309">
    <property type="entry name" value="Ribosomal_uL5_C"/>
</dbReference>
<dbReference type="PIRSF" id="PIRSF002161">
    <property type="entry name" value="Ribosomal_L5"/>
    <property type="match status" value="1"/>
</dbReference>
<name>A0A1G2HIR2_9BACT</name>
<dbReference type="GO" id="GO:1990904">
    <property type="term" value="C:ribonucleoprotein complex"/>
    <property type="evidence" value="ECO:0007669"/>
    <property type="project" value="UniProtKB-KW"/>
</dbReference>
<dbReference type="NCBIfam" id="NF000585">
    <property type="entry name" value="PRK00010.1"/>
    <property type="match status" value="1"/>
</dbReference>
<dbReference type="Pfam" id="PF00281">
    <property type="entry name" value="Ribosomal_L5"/>
    <property type="match status" value="1"/>
</dbReference>
<dbReference type="EMBL" id="MHOL01000022">
    <property type="protein sequence ID" value="OGZ62396.1"/>
    <property type="molecule type" value="Genomic_DNA"/>
</dbReference>
<comment type="caution">
    <text evidence="9">The sequence shown here is derived from an EMBL/GenBank/DDBJ whole genome shotgun (WGS) entry which is preliminary data.</text>
</comment>
<dbReference type="Pfam" id="PF00673">
    <property type="entry name" value="Ribosomal_L5_C"/>
    <property type="match status" value="1"/>
</dbReference>
<evidence type="ECO:0000313" key="9">
    <source>
        <dbReference type="EMBL" id="OGZ62396.1"/>
    </source>
</evidence>
<feature type="domain" description="Large ribosomal subunit protein uL5 N-terminal" evidence="7">
    <location>
        <begin position="24"/>
        <end position="86"/>
    </location>
</feature>
<keyword evidence="5" id="KW-0699">rRNA-binding</keyword>
<dbReference type="InterPro" id="IPR031310">
    <property type="entry name" value="Ribosomal_uL5_N"/>
</dbReference>
<dbReference type="AlphaFoldDB" id="A0A1G2HIR2"/>
<keyword evidence="5" id="KW-0820">tRNA-binding</keyword>
<evidence type="ECO:0000259" key="8">
    <source>
        <dbReference type="Pfam" id="PF00673"/>
    </source>
</evidence>
<evidence type="ECO:0000313" key="10">
    <source>
        <dbReference type="Proteomes" id="UP000178991"/>
    </source>
</evidence>
<sequence length="192" mass="22007">MEKLQKKYKEKIIPAMMDRFGYKNPMAVPSIRKVTINSSFGKDVATKTSGEREKIQKLIIQDIALISGQKPQLVKSKKSIAGFKLREGLEIAAMVTLRKGRMWDFLERLIYLSLPRSRDFKGIEIKSVDKGGNLNIGFREHINFPEIFSEKEKTIFGLEVTVSTNAKDSKKGLELFRLIGFPIKEEKIENRK</sequence>
<dbReference type="GO" id="GO:0000049">
    <property type="term" value="F:tRNA binding"/>
    <property type="evidence" value="ECO:0007669"/>
    <property type="project" value="UniProtKB-UniRule"/>
</dbReference>
<reference evidence="9 10" key="1">
    <citation type="journal article" date="2016" name="Nat. Commun.">
        <title>Thousands of microbial genomes shed light on interconnected biogeochemical processes in an aquifer system.</title>
        <authorList>
            <person name="Anantharaman K."/>
            <person name="Brown C.T."/>
            <person name="Hug L.A."/>
            <person name="Sharon I."/>
            <person name="Castelle C.J."/>
            <person name="Probst A.J."/>
            <person name="Thomas B.C."/>
            <person name="Singh A."/>
            <person name="Wilkins M.J."/>
            <person name="Karaoz U."/>
            <person name="Brodie E.L."/>
            <person name="Williams K.H."/>
            <person name="Hubbard S.S."/>
            <person name="Banfield J.F."/>
        </authorList>
    </citation>
    <scope>NUCLEOTIDE SEQUENCE [LARGE SCALE GENOMIC DNA]</scope>
</reference>
<keyword evidence="5" id="KW-0694">RNA-binding</keyword>
<dbReference type="InterPro" id="IPR002132">
    <property type="entry name" value="Ribosomal_uL5"/>
</dbReference>
<feature type="domain" description="Large ribosomal subunit protein uL5 C-terminal" evidence="8">
    <location>
        <begin position="91"/>
        <end position="182"/>
    </location>
</feature>
<organism evidence="9 10">
    <name type="scientific">Candidatus Staskawiczbacteria bacterium RIFCSPHIGHO2_01_FULL_34_27</name>
    <dbReference type="NCBI Taxonomy" id="1802199"/>
    <lineage>
        <taxon>Bacteria</taxon>
        <taxon>Candidatus Staskawicziibacteriota</taxon>
    </lineage>
</organism>
<dbReference type="Proteomes" id="UP000178991">
    <property type="component" value="Unassembled WGS sequence"/>
</dbReference>
<evidence type="ECO:0000256" key="4">
    <source>
        <dbReference type="ARBA" id="ARBA00035245"/>
    </source>
</evidence>